<comment type="subcellular location">
    <subcellularLocation>
        <location evidence="1">Membrane</location>
        <topology evidence="1">Multi-pass membrane protein</topology>
    </subcellularLocation>
</comment>
<name>A0A2J6R022_HYAVF</name>
<evidence type="ECO:0000256" key="1">
    <source>
        <dbReference type="ARBA" id="ARBA00004141"/>
    </source>
</evidence>
<proteinExistence type="predicted"/>
<dbReference type="OrthoDB" id="4521223at2759"/>
<protein>
    <submittedName>
        <fullName evidence="6">RTA1 like protein</fullName>
    </submittedName>
</protein>
<dbReference type="PANTHER" id="PTHR31465">
    <property type="entry name" value="PROTEIN RTA1-RELATED"/>
    <property type="match status" value="1"/>
</dbReference>
<feature type="transmembrane region" description="Helical" evidence="5">
    <location>
        <begin position="56"/>
        <end position="78"/>
    </location>
</feature>
<feature type="transmembrane region" description="Helical" evidence="5">
    <location>
        <begin position="274"/>
        <end position="294"/>
    </location>
</feature>
<dbReference type="Pfam" id="PF04479">
    <property type="entry name" value="RTA1"/>
    <property type="match status" value="1"/>
</dbReference>
<evidence type="ECO:0000313" key="7">
    <source>
        <dbReference type="Proteomes" id="UP000235786"/>
    </source>
</evidence>
<dbReference type="EMBL" id="KZ613961">
    <property type="protein sequence ID" value="PMD31867.1"/>
    <property type="molecule type" value="Genomic_DNA"/>
</dbReference>
<dbReference type="InterPro" id="IPR007568">
    <property type="entry name" value="RTA1"/>
</dbReference>
<feature type="transmembrane region" description="Helical" evidence="5">
    <location>
        <begin position="90"/>
        <end position="111"/>
    </location>
</feature>
<dbReference type="Proteomes" id="UP000235786">
    <property type="component" value="Unassembled WGS sequence"/>
</dbReference>
<sequence length="311" mass="33893">MGQNGYELCNSVSELCPVTDTLYGYYPNLGANAFFAALFGLLLVAQLVIGTWTRTWTFMFAVGLGVFGEMVGYIGRLIMHQNPWSNPGFETQICCLVLAPSFLAAGIYLTLKHMVLYCGPEYSRLKAKWYPWIFIGSDLGSIIVQAIGGGVAASAKNSTNPALLTAGDALIITGIALQSVTMGVCGLMILDFFLRRRKARTESKTEVEGTASTSLEATTLTNDVHTRSPLRFRIFCFAIGFAFFTILIRCLYRIPEMAGGWGNPRMRDEPVFLSLDGAMVALASISFTVAHPGFMFPPMRKGKKAPALAES</sequence>
<keyword evidence="7" id="KW-1185">Reference proteome</keyword>
<evidence type="ECO:0000313" key="6">
    <source>
        <dbReference type="EMBL" id="PMD31867.1"/>
    </source>
</evidence>
<evidence type="ECO:0000256" key="5">
    <source>
        <dbReference type="SAM" id="Phobius"/>
    </source>
</evidence>
<dbReference type="AlphaFoldDB" id="A0A2J6R022"/>
<dbReference type="GO" id="GO:0005886">
    <property type="term" value="C:plasma membrane"/>
    <property type="evidence" value="ECO:0007669"/>
    <property type="project" value="TreeGrafter"/>
</dbReference>
<accession>A0A2J6R022</accession>
<keyword evidence="4 5" id="KW-0472">Membrane</keyword>
<dbReference type="GO" id="GO:0000324">
    <property type="term" value="C:fungal-type vacuole"/>
    <property type="evidence" value="ECO:0007669"/>
    <property type="project" value="TreeGrafter"/>
</dbReference>
<feature type="transmembrane region" description="Helical" evidence="5">
    <location>
        <begin position="175"/>
        <end position="194"/>
    </location>
</feature>
<reference evidence="6 7" key="1">
    <citation type="submission" date="2016-04" db="EMBL/GenBank/DDBJ databases">
        <title>A degradative enzymes factory behind the ericoid mycorrhizal symbiosis.</title>
        <authorList>
            <consortium name="DOE Joint Genome Institute"/>
            <person name="Martino E."/>
            <person name="Morin E."/>
            <person name="Grelet G."/>
            <person name="Kuo A."/>
            <person name="Kohler A."/>
            <person name="Daghino S."/>
            <person name="Barry K."/>
            <person name="Choi C."/>
            <person name="Cichocki N."/>
            <person name="Clum A."/>
            <person name="Copeland A."/>
            <person name="Hainaut M."/>
            <person name="Haridas S."/>
            <person name="Labutti K."/>
            <person name="Lindquist E."/>
            <person name="Lipzen A."/>
            <person name="Khouja H.-R."/>
            <person name="Murat C."/>
            <person name="Ohm R."/>
            <person name="Olson A."/>
            <person name="Spatafora J."/>
            <person name="Veneault-Fourrey C."/>
            <person name="Henrissat B."/>
            <person name="Grigoriev I."/>
            <person name="Martin F."/>
            <person name="Perotto S."/>
        </authorList>
    </citation>
    <scope>NUCLEOTIDE SEQUENCE [LARGE SCALE GENOMIC DNA]</scope>
    <source>
        <strain evidence="6 7">F</strain>
    </source>
</reference>
<evidence type="ECO:0000256" key="3">
    <source>
        <dbReference type="ARBA" id="ARBA00022989"/>
    </source>
</evidence>
<feature type="transmembrane region" description="Helical" evidence="5">
    <location>
        <begin position="29"/>
        <end position="49"/>
    </location>
</feature>
<gene>
    <name evidence="6" type="ORF">L207DRAFT_519189</name>
</gene>
<dbReference type="PANTHER" id="PTHR31465:SF8">
    <property type="entry name" value="DOMAIN PROTEIN, PUTATIVE (AFU_ORTHOLOGUE AFUA_6G14140)-RELATED"/>
    <property type="match status" value="1"/>
</dbReference>
<evidence type="ECO:0000256" key="2">
    <source>
        <dbReference type="ARBA" id="ARBA00022692"/>
    </source>
</evidence>
<organism evidence="6 7">
    <name type="scientific">Hyaloscypha variabilis (strain UAMH 11265 / GT02V1 / F)</name>
    <name type="common">Meliniomyces variabilis</name>
    <dbReference type="NCBI Taxonomy" id="1149755"/>
    <lineage>
        <taxon>Eukaryota</taxon>
        <taxon>Fungi</taxon>
        <taxon>Dikarya</taxon>
        <taxon>Ascomycota</taxon>
        <taxon>Pezizomycotina</taxon>
        <taxon>Leotiomycetes</taxon>
        <taxon>Helotiales</taxon>
        <taxon>Hyaloscyphaceae</taxon>
        <taxon>Hyaloscypha</taxon>
        <taxon>Hyaloscypha variabilis</taxon>
    </lineage>
</organism>
<feature type="transmembrane region" description="Helical" evidence="5">
    <location>
        <begin position="234"/>
        <end position="254"/>
    </location>
</feature>
<dbReference type="STRING" id="1149755.A0A2J6R022"/>
<keyword evidence="2 5" id="KW-0812">Transmembrane</keyword>
<evidence type="ECO:0000256" key="4">
    <source>
        <dbReference type="ARBA" id="ARBA00023136"/>
    </source>
</evidence>
<keyword evidence="3 5" id="KW-1133">Transmembrane helix</keyword>
<feature type="transmembrane region" description="Helical" evidence="5">
    <location>
        <begin position="132"/>
        <end position="155"/>
    </location>
</feature>